<dbReference type="PANTHER" id="PTHR34857:SF2">
    <property type="entry name" value="SLL0384 PROTEIN"/>
    <property type="match status" value="1"/>
</dbReference>
<organism evidence="8 9">
    <name type="scientific">Rhodovulum imhoffii</name>
    <dbReference type="NCBI Taxonomy" id="365340"/>
    <lineage>
        <taxon>Bacteria</taxon>
        <taxon>Pseudomonadati</taxon>
        <taxon>Pseudomonadota</taxon>
        <taxon>Alphaproteobacteria</taxon>
        <taxon>Rhodobacterales</taxon>
        <taxon>Paracoccaceae</taxon>
        <taxon>Rhodovulum</taxon>
    </lineage>
</organism>
<dbReference type="InterPro" id="IPR051611">
    <property type="entry name" value="ECF_transporter_component"/>
</dbReference>
<comment type="subcellular location">
    <subcellularLocation>
        <location evidence="1">Membrane</location>
        <topology evidence="1">Multi-pass membrane protein</topology>
    </subcellularLocation>
</comment>
<dbReference type="RefSeq" id="WP_107892240.1">
    <property type="nucleotide sequence ID" value="NZ_NHSI01000029.1"/>
</dbReference>
<dbReference type="CDD" id="cd16914">
    <property type="entry name" value="EcfT"/>
    <property type="match status" value="1"/>
</dbReference>
<keyword evidence="5 7" id="KW-1133">Transmembrane helix</keyword>
<reference evidence="8 9" key="1">
    <citation type="submission" date="2018-04" db="EMBL/GenBank/DDBJ databases">
        <title>Genomic Encyclopedia of Archaeal and Bacterial Type Strains, Phase II (KMG-II): from individual species to whole genera.</title>
        <authorList>
            <person name="Goeker M."/>
        </authorList>
    </citation>
    <scope>NUCLEOTIDE SEQUENCE [LARGE SCALE GENOMIC DNA]</scope>
    <source>
        <strain evidence="8 9">DSM 18064</strain>
    </source>
</reference>
<evidence type="ECO:0000256" key="4">
    <source>
        <dbReference type="ARBA" id="ARBA00022692"/>
    </source>
</evidence>
<evidence type="ECO:0000256" key="6">
    <source>
        <dbReference type="ARBA" id="ARBA00023136"/>
    </source>
</evidence>
<evidence type="ECO:0000313" key="9">
    <source>
        <dbReference type="Proteomes" id="UP000243859"/>
    </source>
</evidence>
<feature type="transmembrane region" description="Helical" evidence="7">
    <location>
        <begin position="64"/>
        <end position="82"/>
    </location>
</feature>
<dbReference type="Proteomes" id="UP000243859">
    <property type="component" value="Unassembled WGS sequence"/>
</dbReference>
<evidence type="ECO:0000313" key="8">
    <source>
        <dbReference type="EMBL" id="PTN02089.1"/>
    </source>
</evidence>
<comment type="similarity">
    <text evidence="2">Belongs to the CbiQ family.</text>
</comment>
<keyword evidence="3" id="KW-1003">Cell membrane</keyword>
<dbReference type="Pfam" id="PF02361">
    <property type="entry name" value="CbiQ"/>
    <property type="match status" value="1"/>
</dbReference>
<feature type="transmembrane region" description="Helical" evidence="7">
    <location>
        <begin position="88"/>
        <end position="108"/>
    </location>
</feature>
<evidence type="ECO:0000256" key="3">
    <source>
        <dbReference type="ARBA" id="ARBA00022475"/>
    </source>
</evidence>
<dbReference type="PANTHER" id="PTHR34857">
    <property type="entry name" value="SLL0384 PROTEIN"/>
    <property type="match status" value="1"/>
</dbReference>
<comment type="caution">
    <text evidence="8">The sequence shown here is derived from an EMBL/GenBank/DDBJ whole genome shotgun (WGS) entry which is preliminary data.</text>
</comment>
<evidence type="ECO:0000256" key="2">
    <source>
        <dbReference type="ARBA" id="ARBA00008564"/>
    </source>
</evidence>
<evidence type="ECO:0000256" key="5">
    <source>
        <dbReference type="ARBA" id="ARBA00022989"/>
    </source>
</evidence>
<keyword evidence="9" id="KW-1185">Reference proteome</keyword>
<proteinExistence type="inferred from homology"/>
<gene>
    <name evidence="8" type="ORF">C8N32_10839</name>
</gene>
<dbReference type="InterPro" id="IPR003339">
    <property type="entry name" value="ABC/ECF_trnsptr_transmembrane"/>
</dbReference>
<dbReference type="EMBL" id="QAAA01000008">
    <property type="protein sequence ID" value="PTN02089.1"/>
    <property type="molecule type" value="Genomic_DNA"/>
</dbReference>
<dbReference type="GO" id="GO:0005886">
    <property type="term" value="C:plasma membrane"/>
    <property type="evidence" value="ECO:0007669"/>
    <property type="project" value="UniProtKB-ARBA"/>
</dbReference>
<sequence>MLTDLYVSGDSPVHRARPVRKIVALIVVCTGLFIFEGWPSVLTAGILVGAGFAMAGLRPRHALASLRPALWILVAIFAVQAMLTDALFAGFVTARFVVLILAAALVTLTTRTSEFVEGILAALTHAPHWIPKHQIALAISLCLRFIPLVRTVLEEVRQAQQARGTHASLTALLVPLVVRTLKTGDEVAQAIYARSPE</sequence>
<keyword evidence="6 7" id="KW-0472">Membrane</keyword>
<accession>A0A2T5BRZ8</accession>
<evidence type="ECO:0000256" key="7">
    <source>
        <dbReference type="SAM" id="Phobius"/>
    </source>
</evidence>
<dbReference type="OrthoDB" id="5868344at2"/>
<feature type="transmembrane region" description="Helical" evidence="7">
    <location>
        <begin position="41"/>
        <end position="57"/>
    </location>
</feature>
<name>A0A2T5BRZ8_9RHOB</name>
<protein>
    <submittedName>
        <fullName evidence="8">Biotin transport system permease protein</fullName>
    </submittedName>
</protein>
<dbReference type="AlphaFoldDB" id="A0A2T5BRZ8"/>
<evidence type="ECO:0000256" key="1">
    <source>
        <dbReference type="ARBA" id="ARBA00004141"/>
    </source>
</evidence>
<keyword evidence="4 7" id="KW-0812">Transmembrane</keyword>